<dbReference type="EMBL" id="NAEP01000027">
    <property type="protein sequence ID" value="PDQ35859.1"/>
    <property type="molecule type" value="Genomic_DNA"/>
</dbReference>
<keyword evidence="1" id="KW-1133">Transmembrane helix</keyword>
<sequence>MSEFTRAEVVRSRKRRRRVPAAIIAALGGSALLSLSLTGTLSGFVASIANSTNTAATGTLIMQEQNSGQTVTCLSTDGGSISTNAATCTTINKFGGSTTMVPGGTGITTDITIKNTGTATASTFSLTPGATCTKSNNGTLNGTATDICDKMNIAITSDGTSVFSGTLEDLAGHAAFALSSVAPGASVPFRFVVTLDSTAGNTYQGLAASVPLTWSFAS</sequence>
<evidence type="ECO:0000313" key="3">
    <source>
        <dbReference type="Proteomes" id="UP000219994"/>
    </source>
</evidence>
<evidence type="ECO:0000313" key="2">
    <source>
        <dbReference type="EMBL" id="PDQ35859.1"/>
    </source>
</evidence>
<keyword evidence="1" id="KW-0472">Membrane</keyword>
<proteinExistence type="predicted"/>
<keyword evidence="1" id="KW-0812">Transmembrane</keyword>
<dbReference type="AlphaFoldDB" id="A0A2A6FT15"/>
<dbReference type="Proteomes" id="UP000219994">
    <property type="component" value="Unassembled WGS sequence"/>
</dbReference>
<protein>
    <submittedName>
        <fullName evidence="2">Uncharacterized protein</fullName>
    </submittedName>
</protein>
<organism evidence="2 3">
    <name type="scientific">Candidatus Lumbricidiphila eiseniae</name>
    <dbReference type="NCBI Taxonomy" id="1969409"/>
    <lineage>
        <taxon>Bacteria</taxon>
        <taxon>Bacillati</taxon>
        <taxon>Actinomycetota</taxon>
        <taxon>Actinomycetes</taxon>
        <taxon>Micrococcales</taxon>
        <taxon>Microbacteriaceae</taxon>
        <taxon>Candidatus Lumbricidiphila</taxon>
    </lineage>
</organism>
<evidence type="ECO:0000256" key="1">
    <source>
        <dbReference type="SAM" id="Phobius"/>
    </source>
</evidence>
<feature type="transmembrane region" description="Helical" evidence="1">
    <location>
        <begin position="21"/>
        <end position="45"/>
    </location>
</feature>
<accession>A0A2A6FT15</accession>
<name>A0A2A6FT15_9MICO</name>
<reference evidence="3" key="1">
    <citation type="submission" date="2017-03" db="EMBL/GenBank/DDBJ databases">
        <authorList>
            <person name="Lund M.B."/>
        </authorList>
    </citation>
    <scope>NUCLEOTIDE SEQUENCE [LARGE SCALE GENOMIC DNA]</scope>
</reference>
<comment type="caution">
    <text evidence="2">The sequence shown here is derived from an EMBL/GenBank/DDBJ whole genome shotgun (WGS) entry which is preliminary data.</text>
</comment>
<gene>
    <name evidence="2" type="ORF">B5766_03955</name>
</gene>